<dbReference type="EMBL" id="JAANIA010000498">
    <property type="protein sequence ID" value="KAG5323794.1"/>
    <property type="molecule type" value="Genomic_DNA"/>
</dbReference>
<gene>
    <name evidence="1" type="primary">Tfb1_0</name>
    <name evidence="1" type="ORF">G6Z78_0007274</name>
</gene>
<dbReference type="Proteomes" id="UP000668214">
    <property type="component" value="Unassembled WGS sequence"/>
</dbReference>
<protein>
    <submittedName>
        <fullName evidence="1">TF2H1 factor</fullName>
    </submittedName>
</protein>
<accession>A0A836JSV6</accession>
<comment type="caution">
    <text evidence="1">The sequence shown here is derived from an EMBL/GenBank/DDBJ whole genome shotgun (WGS) entry which is preliminary data.</text>
</comment>
<reference evidence="1" key="1">
    <citation type="submission" date="2020-02" db="EMBL/GenBank/DDBJ databases">
        <title>Relaxed selection underlies rapid genomic changes in the transitions from sociality to social parasitism in ants.</title>
        <authorList>
            <person name="Bi X."/>
        </authorList>
    </citation>
    <scope>NUCLEOTIDE SEQUENCE</scope>
    <source>
        <strain evidence="1">BGI-DK2014c</strain>
        <tissue evidence="1">Whole body</tissue>
    </source>
</reference>
<proteinExistence type="predicted"/>
<name>A0A836JSV6_9HYME</name>
<dbReference type="AlphaFoldDB" id="A0A836JSV6"/>
<feature type="non-terminal residue" evidence="1">
    <location>
        <position position="57"/>
    </location>
</feature>
<organism evidence="1 2">
    <name type="scientific">Pseudoatta argentina</name>
    <dbReference type="NCBI Taxonomy" id="621737"/>
    <lineage>
        <taxon>Eukaryota</taxon>
        <taxon>Metazoa</taxon>
        <taxon>Ecdysozoa</taxon>
        <taxon>Arthropoda</taxon>
        <taxon>Hexapoda</taxon>
        <taxon>Insecta</taxon>
        <taxon>Pterygota</taxon>
        <taxon>Neoptera</taxon>
        <taxon>Endopterygota</taxon>
        <taxon>Hymenoptera</taxon>
        <taxon>Apocrita</taxon>
        <taxon>Aculeata</taxon>
        <taxon>Formicoidea</taxon>
        <taxon>Formicidae</taxon>
        <taxon>Myrmicinae</taxon>
        <taxon>Pseudoatta</taxon>
    </lineage>
</organism>
<sequence length="57" mass="6951">MHEALHRFHSAKLKPFEDRVQREFSAVSQHLTSHLNQLLTTAYRKFAVWQQRKMQMR</sequence>
<keyword evidence="2" id="KW-1185">Reference proteome</keyword>
<feature type="non-terminal residue" evidence="1">
    <location>
        <position position="1"/>
    </location>
</feature>
<evidence type="ECO:0000313" key="1">
    <source>
        <dbReference type="EMBL" id="KAG5323794.1"/>
    </source>
</evidence>
<evidence type="ECO:0000313" key="2">
    <source>
        <dbReference type="Proteomes" id="UP000668214"/>
    </source>
</evidence>